<gene>
    <name evidence="6" type="ORF">SAMN02745912_01165</name>
</gene>
<protein>
    <submittedName>
        <fullName evidence="6">Transcriptional regulator, LysR family</fullName>
    </submittedName>
</protein>
<dbReference type="Pfam" id="PF00126">
    <property type="entry name" value="HTH_1"/>
    <property type="match status" value="1"/>
</dbReference>
<dbReference type="NCBIfam" id="NF040786">
    <property type="entry name" value="LysR_Sec_metab"/>
    <property type="match status" value="1"/>
</dbReference>
<keyword evidence="7" id="KW-1185">Reference proteome</keyword>
<dbReference type="EMBL" id="FRAG01000010">
    <property type="protein sequence ID" value="SHJ81212.1"/>
    <property type="molecule type" value="Genomic_DNA"/>
</dbReference>
<reference evidence="6 7" key="1">
    <citation type="submission" date="2016-11" db="EMBL/GenBank/DDBJ databases">
        <authorList>
            <person name="Jaros S."/>
            <person name="Januszkiewicz K."/>
            <person name="Wedrychowicz H."/>
        </authorList>
    </citation>
    <scope>NUCLEOTIDE SEQUENCE [LARGE SCALE GENOMIC DNA]</scope>
    <source>
        <strain evidence="6 7">DSM 15212</strain>
    </source>
</reference>
<dbReference type="SUPFAM" id="SSF53850">
    <property type="entry name" value="Periplasmic binding protein-like II"/>
    <property type="match status" value="1"/>
</dbReference>
<dbReference type="PRINTS" id="PR00039">
    <property type="entry name" value="HTHLYSR"/>
</dbReference>
<comment type="similarity">
    <text evidence="1">Belongs to the LysR transcriptional regulatory family.</text>
</comment>
<dbReference type="InterPro" id="IPR047788">
    <property type="entry name" value="LysR-like_Sec_metab"/>
</dbReference>
<dbReference type="Pfam" id="PF03466">
    <property type="entry name" value="LysR_substrate"/>
    <property type="match status" value="1"/>
</dbReference>
<organism evidence="6 7">
    <name type="scientific">Paramaledivibacter caminithermalis (strain DSM 15212 / CIP 107654 / DViRD3)</name>
    <name type="common">Clostridium caminithermale</name>
    <dbReference type="NCBI Taxonomy" id="1121301"/>
    <lineage>
        <taxon>Bacteria</taxon>
        <taxon>Bacillati</taxon>
        <taxon>Bacillota</taxon>
        <taxon>Clostridia</taxon>
        <taxon>Peptostreptococcales</taxon>
        <taxon>Caminicellaceae</taxon>
        <taxon>Paramaledivibacter</taxon>
    </lineage>
</organism>
<proteinExistence type="inferred from homology"/>
<evidence type="ECO:0000256" key="3">
    <source>
        <dbReference type="ARBA" id="ARBA00023125"/>
    </source>
</evidence>
<accession>A0A1M6MCG8</accession>
<dbReference type="AlphaFoldDB" id="A0A1M6MCG8"/>
<sequence length="311" mass="35606">MLILSYDNNIGVLIMDFKQLETFVAVVKLKSFSKAAENLFITQPTVSNHIINLEKELNTVLINRTNKKITLTTAGALLYKHAIDILNKKENAIFTLNQFKGKIEGILEISSSTIPEQYFLPELLKKFSKIYPHVKYDLKKYDTGQVIDKILYGEIDFGIVGAKKEHKQLEYIEIMDDRIVFVGPNAGGKYLNIDSITLEKLLKLPIIIREEGSGTRNIVENVLSKNNISLDDLNIVAYIENTETIKQCVKKGLGFTFISHQAVAWDIENELLKDIHIKDFQVKRKFYFVYHKSRALSPLAETFKKFVLESK</sequence>
<keyword evidence="4" id="KW-0804">Transcription</keyword>
<keyword evidence="3" id="KW-0238">DNA-binding</keyword>
<dbReference type="STRING" id="1121301.SAMN02745912_01165"/>
<dbReference type="GO" id="GO:0003700">
    <property type="term" value="F:DNA-binding transcription factor activity"/>
    <property type="evidence" value="ECO:0007669"/>
    <property type="project" value="InterPro"/>
</dbReference>
<dbReference type="Proteomes" id="UP000184465">
    <property type="component" value="Unassembled WGS sequence"/>
</dbReference>
<dbReference type="GO" id="GO:0000976">
    <property type="term" value="F:transcription cis-regulatory region binding"/>
    <property type="evidence" value="ECO:0007669"/>
    <property type="project" value="TreeGrafter"/>
</dbReference>
<evidence type="ECO:0000313" key="6">
    <source>
        <dbReference type="EMBL" id="SHJ81212.1"/>
    </source>
</evidence>
<evidence type="ECO:0000259" key="5">
    <source>
        <dbReference type="PROSITE" id="PS50931"/>
    </source>
</evidence>
<evidence type="ECO:0000256" key="2">
    <source>
        <dbReference type="ARBA" id="ARBA00023015"/>
    </source>
</evidence>
<dbReference type="PANTHER" id="PTHR30126:SF64">
    <property type="entry name" value="HTH-TYPE TRANSCRIPTIONAL REGULATOR CITR"/>
    <property type="match status" value="1"/>
</dbReference>
<dbReference type="PROSITE" id="PS50931">
    <property type="entry name" value="HTH_LYSR"/>
    <property type="match status" value="1"/>
</dbReference>
<evidence type="ECO:0000313" key="7">
    <source>
        <dbReference type="Proteomes" id="UP000184465"/>
    </source>
</evidence>
<dbReference type="InterPro" id="IPR036388">
    <property type="entry name" value="WH-like_DNA-bd_sf"/>
</dbReference>
<evidence type="ECO:0000256" key="4">
    <source>
        <dbReference type="ARBA" id="ARBA00023163"/>
    </source>
</evidence>
<feature type="domain" description="HTH lysR-type" evidence="5">
    <location>
        <begin position="15"/>
        <end position="72"/>
    </location>
</feature>
<dbReference type="FunFam" id="1.10.10.10:FF:000001">
    <property type="entry name" value="LysR family transcriptional regulator"/>
    <property type="match status" value="1"/>
</dbReference>
<dbReference type="SUPFAM" id="SSF46785">
    <property type="entry name" value="Winged helix' DNA-binding domain"/>
    <property type="match status" value="1"/>
</dbReference>
<dbReference type="Gene3D" id="3.40.190.290">
    <property type="match status" value="1"/>
</dbReference>
<keyword evidence="2" id="KW-0805">Transcription regulation</keyword>
<dbReference type="Gene3D" id="1.10.10.10">
    <property type="entry name" value="Winged helix-like DNA-binding domain superfamily/Winged helix DNA-binding domain"/>
    <property type="match status" value="1"/>
</dbReference>
<evidence type="ECO:0000256" key="1">
    <source>
        <dbReference type="ARBA" id="ARBA00009437"/>
    </source>
</evidence>
<dbReference type="PANTHER" id="PTHR30126">
    <property type="entry name" value="HTH-TYPE TRANSCRIPTIONAL REGULATOR"/>
    <property type="match status" value="1"/>
</dbReference>
<dbReference type="InterPro" id="IPR036390">
    <property type="entry name" value="WH_DNA-bd_sf"/>
</dbReference>
<dbReference type="CDD" id="cd08420">
    <property type="entry name" value="PBP2_CysL_like"/>
    <property type="match status" value="1"/>
</dbReference>
<dbReference type="InterPro" id="IPR000847">
    <property type="entry name" value="LysR_HTH_N"/>
</dbReference>
<name>A0A1M6MCG8_PARC5</name>
<dbReference type="InterPro" id="IPR005119">
    <property type="entry name" value="LysR_subst-bd"/>
</dbReference>